<keyword evidence="4" id="KW-1185">Reference proteome</keyword>
<feature type="transmembrane region" description="Helical" evidence="1">
    <location>
        <begin position="465"/>
        <end position="484"/>
    </location>
</feature>
<evidence type="ECO:0000313" key="4">
    <source>
        <dbReference type="Proteomes" id="UP000198287"/>
    </source>
</evidence>
<sequence length="731" mass="84240">MLLKLLPIFLTILRLSYERKPAFDNFLHLFTGCTLEIFTSKSYPYDDLRFWISDANLIYPKAVKNIKIYTRLGSEARENMTVKEYLLSKKNILQSMNSKDCCRIGFIDLQESEEMDVANSAKSLLRLMVQNPQPHHVFIRVESLQLPISLCQQKVNLITRYVFWQTKLFLKEPYQANLGNIVKLNRNSLRQLVQGNETGYHFIAECDCFAMTRLVVLEGLFLTSEELLEMPFARGNTIIVLLPKAYFELVFISKDPNISKSVLDSDLASKRESTRRNLDTTLQSRFRNMDNMEVYVEQILTLTKYEIELYYKTCGIYKIRDSPAPLACVLTTLGSKLNFRMVFKLGNSAVGLYYVRVNTGIIRDYDTEEAFLRPIQIITPVGLYRELKTVVFSRKRESNGFALITSFNSQTWLFLFLLLFCLNILLNLAASGNTYPWYVSIILVRYLMDQSVYITKSFRENRNTILRTAIFCCAILAMNVGNLFRGTYTSQLTTKTLPNMRSDLYSLALNSVPIVTTGWEEYNSVNHAQMFRSFLTDEIEKRLIVAVNNSNIYKILQNIKDRTNFLLSSWYDFALNVSNKYPIKTHSGYKSSPDMCVLIDEEIACDSLIKLLNINNAYFPISIRSSGIYTARYVYIASSTLAGRILSPGFNGLRESGILERWSQRNADRALLNPGTFYTNKTYFGTDLHRALIHWPPRKSPEFENDVEFQAAYRHEMGQNSCCAIDFAFGC</sequence>
<reference evidence="3 4" key="1">
    <citation type="submission" date="2015-12" db="EMBL/GenBank/DDBJ databases">
        <title>The genome of Folsomia candida.</title>
        <authorList>
            <person name="Faddeeva A."/>
            <person name="Derks M.F."/>
            <person name="Anvar Y."/>
            <person name="Smit S."/>
            <person name="Van Straalen N."/>
            <person name="Roelofs D."/>
        </authorList>
    </citation>
    <scope>NUCLEOTIDE SEQUENCE [LARGE SCALE GENOMIC DNA]</scope>
    <source>
        <strain evidence="3 4">VU population</strain>
        <tissue evidence="3">Whole body</tissue>
    </source>
</reference>
<protein>
    <submittedName>
        <fullName evidence="3">Uncharacterized protein</fullName>
    </submittedName>
</protein>
<keyword evidence="1" id="KW-0472">Membrane</keyword>
<comment type="caution">
    <text evidence="3">The sequence shown here is derived from an EMBL/GenBank/DDBJ whole genome shotgun (WGS) entry which is preliminary data.</text>
</comment>
<keyword evidence="1" id="KW-0812">Transmembrane</keyword>
<feature type="chain" id="PRO_5012646535" evidence="2">
    <location>
        <begin position="19"/>
        <end position="731"/>
    </location>
</feature>
<name>A0A226DLW4_FOLCA</name>
<dbReference type="Proteomes" id="UP000198287">
    <property type="component" value="Unassembled WGS sequence"/>
</dbReference>
<evidence type="ECO:0000256" key="2">
    <source>
        <dbReference type="SAM" id="SignalP"/>
    </source>
</evidence>
<evidence type="ECO:0000313" key="3">
    <source>
        <dbReference type="EMBL" id="OXA46213.1"/>
    </source>
</evidence>
<feature type="signal peptide" evidence="2">
    <location>
        <begin position="1"/>
        <end position="18"/>
    </location>
</feature>
<dbReference type="EMBL" id="LNIX01000016">
    <property type="protein sequence ID" value="OXA46213.1"/>
    <property type="molecule type" value="Genomic_DNA"/>
</dbReference>
<gene>
    <name evidence="3" type="ORF">Fcan01_19033</name>
</gene>
<evidence type="ECO:0000256" key="1">
    <source>
        <dbReference type="SAM" id="Phobius"/>
    </source>
</evidence>
<proteinExistence type="predicted"/>
<organism evidence="3 4">
    <name type="scientific">Folsomia candida</name>
    <name type="common">Springtail</name>
    <dbReference type="NCBI Taxonomy" id="158441"/>
    <lineage>
        <taxon>Eukaryota</taxon>
        <taxon>Metazoa</taxon>
        <taxon>Ecdysozoa</taxon>
        <taxon>Arthropoda</taxon>
        <taxon>Hexapoda</taxon>
        <taxon>Collembola</taxon>
        <taxon>Entomobryomorpha</taxon>
        <taxon>Isotomoidea</taxon>
        <taxon>Isotomidae</taxon>
        <taxon>Proisotominae</taxon>
        <taxon>Folsomia</taxon>
    </lineage>
</organism>
<dbReference type="AlphaFoldDB" id="A0A226DLW4"/>
<accession>A0A226DLW4</accession>
<feature type="transmembrane region" description="Helical" evidence="1">
    <location>
        <begin position="411"/>
        <end position="429"/>
    </location>
</feature>
<keyword evidence="1" id="KW-1133">Transmembrane helix</keyword>
<keyword evidence="2" id="KW-0732">Signal</keyword>